<name>A0A1M6J6G3_9BACT</name>
<evidence type="ECO:0000313" key="2">
    <source>
        <dbReference type="Proteomes" id="UP000183994"/>
    </source>
</evidence>
<sequence>MIINKIVRLLVIIPALLFAMAPTFYGLHLAYGDHRHCCHECQLGGRRGHAHEGPSLSASSLHKHDCPLCLVHSEVQQNAAKFKIFSMKGLHEAASRLVETAQERLTGANIDAPCSRGPPGLHFSAVL</sequence>
<dbReference type="AlphaFoldDB" id="A0A1M6J6G3"/>
<keyword evidence="2" id="KW-1185">Reference proteome</keyword>
<proteinExistence type="predicted"/>
<dbReference type="STRING" id="1121393.SAMN02745216_01639"/>
<protein>
    <submittedName>
        <fullName evidence="1">Uncharacterized protein</fullName>
    </submittedName>
</protein>
<dbReference type="EMBL" id="FQZU01000007">
    <property type="protein sequence ID" value="SHJ42334.1"/>
    <property type="molecule type" value="Genomic_DNA"/>
</dbReference>
<accession>A0A1M6J6G3</accession>
<organism evidence="1 2">
    <name type="scientific">Desulfatibacillum alkenivorans DSM 16219</name>
    <dbReference type="NCBI Taxonomy" id="1121393"/>
    <lineage>
        <taxon>Bacteria</taxon>
        <taxon>Pseudomonadati</taxon>
        <taxon>Thermodesulfobacteriota</taxon>
        <taxon>Desulfobacteria</taxon>
        <taxon>Desulfobacterales</taxon>
        <taxon>Desulfatibacillaceae</taxon>
        <taxon>Desulfatibacillum</taxon>
    </lineage>
</organism>
<evidence type="ECO:0000313" key="1">
    <source>
        <dbReference type="EMBL" id="SHJ42334.1"/>
    </source>
</evidence>
<dbReference type="Proteomes" id="UP000183994">
    <property type="component" value="Unassembled WGS sequence"/>
</dbReference>
<reference evidence="2" key="1">
    <citation type="submission" date="2016-11" db="EMBL/GenBank/DDBJ databases">
        <authorList>
            <person name="Varghese N."/>
            <person name="Submissions S."/>
        </authorList>
    </citation>
    <scope>NUCLEOTIDE SEQUENCE [LARGE SCALE GENOMIC DNA]</scope>
    <source>
        <strain evidence="2">DSM 16219</strain>
    </source>
</reference>
<gene>
    <name evidence="1" type="ORF">SAMN02745216_01639</name>
</gene>